<keyword evidence="3" id="KW-1185">Reference proteome</keyword>
<keyword evidence="1" id="KW-0472">Membrane</keyword>
<keyword evidence="1" id="KW-0812">Transmembrane</keyword>
<proteinExistence type="predicted"/>
<reference evidence="3" key="1">
    <citation type="submission" date="2016-10" db="EMBL/GenBank/DDBJ databases">
        <authorList>
            <person name="Varghese N."/>
            <person name="Submissions S."/>
        </authorList>
    </citation>
    <scope>NUCLEOTIDE SEQUENCE [LARGE SCALE GENOMIC DNA]</scope>
    <source>
        <strain evidence="3">CGMCC 1.10369</strain>
    </source>
</reference>
<evidence type="ECO:0000313" key="3">
    <source>
        <dbReference type="Proteomes" id="UP000198778"/>
    </source>
</evidence>
<dbReference type="Proteomes" id="UP000198778">
    <property type="component" value="Unassembled WGS sequence"/>
</dbReference>
<accession>A0A1H0E5A0</accession>
<evidence type="ECO:0000313" key="2">
    <source>
        <dbReference type="EMBL" id="SDN77542.1"/>
    </source>
</evidence>
<dbReference type="EMBL" id="FNIL01000003">
    <property type="protein sequence ID" value="SDN77542.1"/>
    <property type="molecule type" value="Genomic_DNA"/>
</dbReference>
<organism evidence="2 3">
    <name type="scientific">Alkalicoccus daliensis</name>
    <dbReference type="NCBI Taxonomy" id="745820"/>
    <lineage>
        <taxon>Bacteria</taxon>
        <taxon>Bacillati</taxon>
        <taxon>Bacillota</taxon>
        <taxon>Bacilli</taxon>
        <taxon>Bacillales</taxon>
        <taxon>Bacillaceae</taxon>
        <taxon>Alkalicoccus</taxon>
    </lineage>
</organism>
<keyword evidence="1" id="KW-1133">Transmembrane helix</keyword>
<feature type="transmembrane region" description="Helical" evidence="1">
    <location>
        <begin position="20"/>
        <end position="40"/>
    </location>
</feature>
<protein>
    <submittedName>
        <fullName evidence="2">Uncharacterized protein</fullName>
    </submittedName>
</protein>
<gene>
    <name evidence="2" type="ORF">SAMN04488053_103210</name>
</gene>
<evidence type="ECO:0000256" key="1">
    <source>
        <dbReference type="SAM" id="Phobius"/>
    </source>
</evidence>
<sequence>MDNIRFSTDMISNRVFKVRGVNMEIVFSVLFTAGFGFVLYKMGGFGRNYIVLELEDRFYEVNAHREAVIQELQKQNREVEAVSLRTLRIDGKEYILTEKTINESGVPVQRTILKPDIARD</sequence>
<name>A0A1H0E5A0_9BACI</name>
<dbReference type="AlphaFoldDB" id="A0A1H0E5A0"/>